<comment type="caution">
    <text evidence="11">The sequence shown here is derived from an EMBL/GenBank/DDBJ whole genome shotgun (WGS) entry which is preliminary data.</text>
</comment>
<dbReference type="InterPro" id="IPR050646">
    <property type="entry name" value="Cas1"/>
</dbReference>
<keyword evidence="7 10" id="KW-0238">DNA-binding</keyword>
<evidence type="ECO:0000256" key="6">
    <source>
        <dbReference type="ARBA" id="ARBA00023118"/>
    </source>
</evidence>
<feature type="binding site" evidence="10">
    <location>
        <position position="156"/>
    </location>
    <ligand>
        <name>Mn(2+)</name>
        <dbReference type="ChEBI" id="CHEBI:29035"/>
    </ligand>
</feature>
<dbReference type="PANTHER" id="PTHR34353">
    <property type="entry name" value="CRISPR-ASSOCIATED ENDONUCLEASE CAS1 1"/>
    <property type="match status" value="1"/>
</dbReference>
<evidence type="ECO:0000256" key="3">
    <source>
        <dbReference type="ARBA" id="ARBA00022759"/>
    </source>
</evidence>
<dbReference type="InterPro" id="IPR042211">
    <property type="entry name" value="CRISPR-assoc_Cas1_N"/>
</dbReference>
<reference evidence="11 12" key="1">
    <citation type="journal article" date="2018" name="Front. Microbiol.">
        <title>Adaptation of the Freshwater Bloom-Forming Cyanobacterium Microcystis aeruginosa to Brackish Water Is Driven by Recent Horizontal Transfer of Sucrose Genes.</title>
        <authorList>
            <person name="Tanabe Y."/>
            <person name="Hodoki Y."/>
            <person name="Sano T."/>
            <person name="Tada K."/>
            <person name="Watanabe M.M."/>
        </authorList>
    </citation>
    <scope>NUCLEOTIDE SEQUENCE [LARGE SCALE GENOMIC DNA]</scope>
    <source>
        <strain evidence="11 12">Sj</strain>
    </source>
</reference>
<dbReference type="GO" id="GO:0051607">
    <property type="term" value="P:defense response to virus"/>
    <property type="evidence" value="ECO:0007669"/>
    <property type="project" value="UniProtKB-UniRule"/>
</dbReference>
<protein>
    <recommendedName>
        <fullName evidence="10">CRISPR-associated endonuclease Cas1</fullName>
        <ecNumber evidence="10">3.1.-.-</ecNumber>
    </recommendedName>
</protein>
<keyword evidence="4 10" id="KW-0378">Hydrolase</keyword>
<dbReference type="PANTHER" id="PTHR34353:SF2">
    <property type="entry name" value="CRISPR-ASSOCIATED ENDONUCLEASE CAS1 1"/>
    <property type="match status" value="1"/>
</dbReference>
<dbReference type="HAMAP" id="MF_01470">
    <property type="entry name" value="Cas1"/>
    <property type="match status" value="1"/>
</dbReference>
<evidence type="ECO:0000256" key="10">
    <source>
        <dbReference type="HAMAP-Rule" id="MF_01470"/>
    </source>
</evidence>
<evidence type="ECO:0000256" key="9">
    <source>
        <dbReference type="ARBA" id="ARBA00038592"/>
    </source>
</evidence>
<dbReference type="AlphaFoldDB" id="A0A2Z6UPG3"/>
<comment type="function">
    <text evidence="10">CRISPR (clustered regularly interspaced short palindromic repeat), is an adaptive immune system that provides protection against mobile genetic elements (viruses, transposable elements and conjugative plasmids). CRISPR clusters contain spacers, sequences complementary to antecedent mobile elements, and target invading nucleic acids. CRISPR clusters are transcribed and processed into CRISPR RNA (crRNA). Acts as a dsDNA endonuclease. Involved in the integration of spacer DNA into the CRISPR cassette.</text>
</comment>
<evidence type="ECO:0000256" key="5">
    <source>
        <dbReference type="ARBA" id="ARBA00022842"/>
    </source>
</evidence>
<evidence type="ECO:0000256" key="4">
    <source>
        <dbReference type="ARBA" id="ARBA00022801"/>
    </source>
</evidence>
<dbReference type="GO" id="GO:0004519">
    <property type="term" value="F:endonuclease activity"/>
    <property type="evidence" value="ECO:0007669"/>
    <property type="project" value="UniProtKB-UniRule"/>
</dbReference>
<comment type="subunit">
    <text evidence="9 10">Homodimer, forms a heterotetramer with a Cas2 homodimer.</text>
</comment>
<dbReference type="EMBL" id="BDSG01000049">
    <property type="protein sequence ID" value="GBL10794.1"/>
    <property type="molecule type" value="Genomic_DNA"/>
</dbReference>
<dbReference type="GO" id="GO:0003677">
    <property type="term" value="F:DNA binding"/>
    <property type="evidence" value="ECO:0007669"/>
    <property type="project" value="UniProtKB-KW"/>
</dbReference>
<dbReference type="InterPro" id="IPR002729">
    <property type="entry name" value="CRISPR-assoc_Cas1"/>
</dbReference>
<keyword evidence="1 10" id="KW-0540">Nuclease</keyword>
<dbReference type="Pfam" id="PF01867">
    <property type="entry name" value="Cas_Cas1"/>
    <property type="match status" value="1"/>
</dbReference>
<dbReference type="CDD" id="cd09634">
    <property type="entry name" value="Cas1_I-II-III"/>
    <property type="match status" value="1"/>
</dbReference>
<evidence type="ECO:0000256" key="7">
    <source>
        <dbReference type="ARBA" id="ARBA00023125"/>
    </source>
</evidence>
<evidence type="ECO:0000256" key="1">
    <source>
        <dbReference type="ARBA" id="ARBA00022722"/>
    </source>
</evidence>
<accession>A0A2Z6UPG3</accession>
<dbReference type="Gene3D" id="1.20.120.920">
    <property type="entry name" value="CRISPR-associated endonuclease Cas1, C-terminal domain"/>
    <property type="match status" value="1"/>
</dbReference>
<dbReference type="Gene3D" id="3.100.10.20">
    <property type="entry name" value="CRISPR-associated endonuclease Cas1, N-terminal domain"/>
    <property type="match status" value="1"/>
</dbReference>
<proteinExistence type="inferred from homology"/>
<dbReference type="GO" id="GO:0016787">
    <property type="term" value="F:hydrolase activity"/>
    <property type="evidence" value="ECO:0007669"/>
    <property type="project" value="UniProtKB-KW"/>
</dbReference>
<keyword evidence="3 10" id="KW-0255">Endonuclease</keyword>
<keyword evidence="2 10" id="KW-0479">Metal-binding</keyword>
<gene>
    <name evidence="11" type="primary">cas1_1</name>
    <name evidence="10" type="synonym">cas1</name>
    <name evidence="11" type="ORF">MSj_02287</name>
</gene>
<comment type="similarity">
    <text evidence="10">Belongs to the CRISPR-associated endonuclease Cas1 family.</text>
</comment>
<dbReference type="EC" id="3.1.-.-" evidence="10"/>
<comment type="cofactor">
    <cofactor evidence="10">
        <name>Mg(2+)</name>
        <dbReference type="ChEBI" id="CHEBI:18420"/>
    </cofactor>
    <cofactor evidence="10">
        <name>Mn(2+)</name>
        <dbReference type="ChEBI" id="CHEBI:29035"/>
    </cofactor>
</comment>
<dbReference type="Proteomes" id="UP000248272">
    <property type="component" value="Unassembled WGS sequence"/>
</dbReference>
<dbReference type="GO" id="GO:0046872">
    <property type="term" value="F:metal ion binding"/>
    <property type="evidence" value="ECO:0007669"/>
    <property type="project" value="UniProtKB-UniRule"/>
</dbReference>
<dbReference type="RefSeq" id="WP_110579238.1">
    <property type="nucleotide sequence ID" value="NZ_BDSG01000049.1"/>
</dbReference>
<evidence type="ECO:0000313" key="12">
    <source>
        <dbReference type="Proteomes" id="UP000248272"/>
    </source>
</evidence>
<keyword evidence="6 10" id="KW-0051">Antiviral defense</keyword>
<name>A0A2Z6UPG3_MICAE</name>
<organism evidence="11 12">
    <name type="scientific">Microcystis aeruginosa Sj</name>
    <dbReference type="NCBI Taxonomy" id="1979544"/>
    <lineage>
        <taxon>Bacteria</taxon>
        <taxon>Bacillati</taxon>
        <taxon>Cyanobacteriota</taxon>
        <taxon>Cyanophyceae</taxon>
        <taxon>Oscillatoriophycideae</taxon>
        <taxon>Chroococcales</taxon>
        <taxon>Microcystaceae</taxon>
        <taxon>Microcystis</taxon>
    </lineage>
</organism>
<feature type="binding site" evidence="10">
    <location>
        <position position="237"/>
    </location>
    <ligand>
        <name>Mn(2+)</name>
        <dbReference type="ChEBI" id="CHEBI:29035"/>
    </ligand>
</feature>
<evidence type="ECO:0000256" key="8">
    <source>
        <dbReference type="ARBA" id="ARBA00023211"/>
    </source>
</evidence>
<dbReference type="NCBIfam" id="TIGR00287">
    <property type="entry name" value="cas1"/>
    <property type="match status" value="1"/>
</dbReference>
<dbReference type="GO" id="GO:0043571">
    <property type="term" value="P:maintenance of CRISPR repeat elements"/>
    <property type="evidence" value="ECO:0007669"/>
    <property type="project" value="UniProtKB-UniRule"/>
</dbReference>
<evidence type="ECO:0000313" key="11">
    <source>
        <dbReference type="EMBL" id="GBL10794.1"/>
    </source>
</evidence>
<keyword evidence="5 10" id="KW-0460">Magnesium</keyword>
<feature type="binding site" evidence="10">
    <location>
        <position position="222"/>
    </location>
    <ligand>
        <name>Mn(2+)</name>
        <dbReference type="ChEBI" id="CHEBI:29035"/>
    </ligand>
</feature>
<sequence>MRCLYVSQQGCYVSVKGENLLVKREGQVLGSVQLPLVEQVLIFGKSQMTTEAIRACLRKNIPIVYLSRMGYCYGRSISIERGYRYLSRYQQQLSASDRLIVARTIVGAKLKNSRVILLRQQRKRGTDNMARSIQSIEYLIEQSAKAQSIDRLIGFEGAAAHSYFSALGDCLINPDFTFLGRSRRPPGNPVNAILSFGYQILWNHLLALIELQGLDPYDACLHQSSERHAALASDLIEEFRAPIIDSLMLYLVNRSVISVLEDFDYRNGGCYLNSSGRKKMLRAFVQRMEEEVQSGEEEKQPRWDLLYQQVKCFKSFVYSPSNGYQPYLIR</sequence>
<evidence type="ECO:0000256" key="2">
    <source>
        <dbReference type="ARBA" id="ARBA00022723"/>
    </source>
</evidence>
<keyword evidence="8 10" id="KW-0464">Manganese</keyword>
<dbReference type="InterPro" id="IPR042206">
    <property type="entry name" value="CRISPR-assoc_Cas1_C"/>
</dbReference>